<dbReference type="Proteomes" id="UP000092871">
    <property type="component" value="Unassembled WGS sequence"/>
</dbReference>
<proteinExistence type="predicted"/>
<evidence type="ECO:0000313" key="6">
    <source>
        <dbReference type="Proteomes" id="UP000092871"/>
    </source>
</evidence>
<evidence type="ECO:0000313" key="5">
    <source>
        <dbReference type="Proteomes" id="UP000092840"/>
    </source>
</evidence>
<evidence type="ECO:0000259" key="2">
    <source>
        <dbReference type="Pfam" id="PF13449"/>
    </source>
</evidence>
<organism evidence="3 6">
    <name type="scientific">Marinomonas gallaica</name>
    <dbReference type="NCBI Taxonomy" id="1806667"/>
    <lineage>
        <taxon>Bacteria</taxon>
        <taxon>Pseudomonadati</taxon>
        <taxon>Pseudomonadota</taxon>
        <taxon>Gammaproteobacteria</taxon>
        <taxon>Oceanospirillales</taxon>
        <taxon>Oceanospirillaceae</taxon>
        <taxon>Marinomonas</taxon>
    </lineage>
</organism>
<feature type="chain" id="PRO_5008676824" description="Phytase-like domain-containing protein" evidence="1">
    <location>
        <begin position="20"/>
        <end position="440"/>
    </location>
</feature>
<dbReference type="Pfam" id="PF13449">
    <property type="entry name" value="Phytase-like"/>
    <property type="match status" value="1"/>
</dbReference>
<protein>
    <recommendedName>
        <fullName evidence="2">Phytase-like domain-containing protein</fullName>
    </recommendedName>
</protein>
<name>A0A1C3JLC2_9GAMM</name>
<dbReference type="PANTHER" id="PTHR37957:SF1">
    <property type="entry name" value="PHYTASE-LIKE DOMAIN-CONTAINING PROTEIN"/>
    <property type="match status" value="1"/>
</dbReference>
<reference evidence="4 5" key="2">
    <citation type="submission" date="2016-06" db="EMBL/GenBank/DDBJ databases">
        <authorList>
            <person name="Rodrigo-Torres L."/>
            <person name="Arahal D.R."/>
        </authorList>
    </citation>
    <scope>NUCLEOTIDE SEQUENCE [LARGE SCALE GENOMIC DNA]</scope>
    <source>
        <strain evidence="4 5">CECT 5116</strain>
    </source>
</reference>
<feature type="signal peptide" evidence="1">
    <location>
        <begin position="1"/>
        <end position="19"/>
    </location>
</feature>
<dbReference type="EMBL" id="FLRA01000001">
    <property type="protein sequence ID" value="SBT15951.1"/>
    <property type="molecule type" value="Genomic_DNA"/>
</dbReference>
<dbReference type="Proteomes" id="UP000092840">
    <property type="component" value="Unassembled WGS sequence"/>
</dbReference>
<evidence type="ECO:0000256" key="1">
    <source>
        <dbReference type="SAM" id="SignalP"/>
    </source>
</evidence>
<accession>A0A1C3JLC2</accession>
<evidence type="ECO:0000313" key="3">
    <source>
        <dbReference type="EMBL" id="SBT15951.1"/>
    </source>
</evidence>
<reference evidence="3 6" key="1">
    <citation type="submission" date="2016-06" db="EMBL/GenBank/DDBJ databases">
        <authorList>
            <person name="Kjaerup R.B."/>
            <person name="Dalgaard T.S."/>
            <person name="Juul-Madsen H.R."/>
        </authorList>
    </citation>
    <scope>NUCLEOTIDE SEQUENCE [LARGE SCALE GENOMIC DNA]</scope>
    <source>
        <strain evidence="3 6">CECT 5115</strain>
    </source>
</reference>
<evidence type="ECO:0000313" key="4">
    <source>
        <dbReference type="EMBL" id="SBT20999.1"/>
    </source>
</evidence>
<gene>
    <name evidence="3" type="ORF">MGA5115_00025</name>
    <name evidence="4" type="ORF">MGA5116_01586</name>
</gene>
<keyword evidence="5" id="KW-1185">Reference proteome</keyword>
<dbReference type="InterPro" id="IPR027372">
    <property type="entry name" value="Phytase-like_dom"/>
</dbReference>
<dbReference type="EMBL" id="FLRB01000011">
    <property type="protein sequence ID" value="SBT20999.1"/>
    <property type="molecule type" value="Genomic_DNA"/>
</dbReference>
<sequence length="440" mass="48898">MLRTACLISMIGMSSVTLAADTDNVTKFSAILKEHAQLPAATFVLPPDSASSYFNYSGRFTGPDSHRVEQPYAISDDQTGLSRPFPGQPLQGFSGIRVIDRDHYLVLTDNGFGTKSNSADALLMFHKVKVDWESGRVMPQETTFLTDPNRKVPFPIIDETSPERYLTGADFDLESIQPVTDGYWIGDEFGPWLIHVDKQGVVQDVIATEIKGVQYASPDNAFKSLSNPGTKAPELMSMRSGGYEGMAISADGKTLYPLLEKPIYDAKTGQPENINGTPVLRLLSFDVDSKTWQDTVRFYPLNESHHAIGDFNMIDEHRALIIERDGGSGDPREGWSKKTAQFKRIYLVDLNDTDDNGVLRKIAYIDLMDIQDPDAIAPRGTMDGTFTFPFVTIEDVDRIDENHIIVANDNNFPFSVGREQGHADDNEMIILNVADFLKAK</sequence>
<feature type="domain" description="Phytase-like" evidence="2">
    <location>
        <begin position="88"/>
        <end position="412"/>
    </location>
</feature>
<dbReference type="RefSeq" id="WP_067029969.1">
    <property type="nucleotide sequence ID" value="NZ_FLRA01000001.1"/>
</dbReference>
<dbReference type="AlphaFoldDB" id="A0A1C3JLC2"/>
<dbReference type="PANTHER" id="PTHR37957">
    <property type="entry name" value="BLR7070 PROTEIN"/>
    <property type="match status" value="1"/>
</dbReference>
<keyword evidence="1" id="KW-0732">Signal</keyword>